<evidence type="ECO:0000313" key="2">
    <source>
        <dbReference type="EMBL" id="GIN98653.1"/>
    </source>
</evidence>
<dbReference type="EMBL" id="BORJ01000016">
    <property type="protein sequence ID" value="GIN98653.1"/>
    <property type="molecule type" value="Genomic_DNA"/>
</dbReference>
<dbReference type="EMBL" id="QYTW02000044">
    <property type="protein sequence ID" value="RST57054.1"/>
    <property type="molecule type" value="Genomic_DNA"/>
</dbReference>
<feature type="domain" description="PPM-type phosphatase" evidence="1">
    <location>
        <begin position="4"/>
        <end position="197"/>
    </location>
</feature>
<dbReference type="PANTHER" id="PTHR35801">
    <property type="entry name" value="PHOSPHOSERINE PHOSPHATASE RSBX"/>
    <property type="match status" value="1"/>
</dbReference>
<sequence>MMHFQNECIEAYAFQRAKEGKAFCGDSFYMTANNDCFLCVLSDGLGSGEYAYESSQAVISIVKSNPEEDVETLMNFSNKVLLNKRGAATAIFKADFRKKTFEYSCVGNIRFYLYTPSGKMVYPMPVSGYLSGRPQKFRTQKFPYDPQSNFLVHSDGFVREDSKQFINNSQTISVIANRLKLNQINKNDDVTFIVGSLLK</sequence>
<dbReference type="InterPro" id="IPR001932">
    <property type="entry name" value="PPM-type_phosphatase-like_dom"/>
</dbReference>
<keyword evidence="5" id="KW-1185">Reference proteome</keyword>
<dbReference type="PANTHER" id="PTHR35801:SF1">
    <property type="entry name" value="PHOSPHOSERINE PHOSPHATASE RSBX"/>
    <property type="match status" value="1"/>
</dbReference>
<protein>
    <submittedName>
        <fullName evidence="2 3">Phosphoserine phosphatase</fullName>
    </submittedName>
</protein>
<dbReference type="Gene3D" id="3.60.40.10">
    <property type="entry name" value="PPM-type phosphatase domain"/>
    <property type="match status" value="1"/>
</dbReference>
<dbReference type="AlphaFoldDB" id="A0A429X0M5"/>
<gene>
    <name evidence="2" type="primary">rsbX</name>
    <name evidence="3" type="ORF">D5F11_024735</name>
    <name evidence="2" type="ORF">J6TS1_45230</name>
</gene>
<name>A0A429X0M5_SIMTE</name>
<dbReference type="SUPFAM" id="SSF81606">
    <property type="entry name" value="PP2C-like"/>
    <property type="match status" value="1"/>
</dbReference>
<organism evidence="3 4">
    <name type="scientific">Siminovitchia terrae</name>
    <name type="common">Bacillus terrae</name>
    <dbReference type="NCBI Taxonomy" id="1914933"/>
    <lineage>
        <taxon>Bacteria</taxon>
        <taxon>Bacillati</taxon>
        <taxon>Bacillota</taxon>
        <taxon>Bacilli</taxon>
        <taxon>Bacillales</taxon>
        <taxon>Bacillaceae</taxon>
        <taxon>Siminovitchia</taxon>
    </lineage>
</organism>
<evidence type="ECO:0000313" key="5">
    <source>
        <dbReference type="Proteomes" id="UP000680670"/>
    </source>
</evidence>
<dbReference type="InterPro" id="IPR036457">
    <property type="entry name" value="PPM-type-like_dom_sf"/>
</dbReference>
<reference evidence="2 5" key="2">
    <citation type="submission" date="2021-03" db="EMBL/GenBank/DDBJ databases">
        <title>Antimicrobial resistance genes in bacteria isolated from Japanese honey, and their potential for conferring macrolide and lincosamide resistance in the American foulbrood pathogen Paenibacillus larvae.</title>
        <authorList>
            <person name="Okamoto M."/>
            <person name="Kumagai M."/>
            <person name="Kanamori H."/>
            <person name="Takamatsu D."/>
        </authorList>
    </citation>
    <scope>NUCLEOTIDE SEQUENCE [LARGE SCALE GENOMIC DNA]</scope>
    <source>
        <strain evidence="2 5">J6TS1</strain>
    </source>
</reference>
<dbReference type="Proteomes" id="UP000287296">
    <property type="component" value="Unassembled WGS sequence"/>
</dbReference>
<dbReference type="SMART" id="SM00331">
    <property type="entry name" value="PP2C_SIG"/>
    <property type="match status" value="1"/>
</dbReference>
<evidence type="ECO:0000259" key="1">
    <source>
        <dbReference type="SMART" id="SM00331"/>
    </source>
</evidence>
<dbReference type="OrthoDB" id="1090916at2"/>
<reference evidence="3 4" key="1">
    <citation type="submission" date="2018-12" db="EMBL/GenBank/DDBJ databases">
        <authorList>
            <person name="Sun L."/>
            <person name="Chen Z."/>
        </authorList>
    </citation>
    <scope>NUCLEOTIDE SEQUENCE [LARGE SCALE GENOMIC DNA]</scope>
    <source>
        <strain evidence="3 4">LMG 29736</strain>
    </source>
</reference>
<evidence type="ECO:0000313" key="4">
    <source>
        <dbReference type="Proteomes" id="UP000287296"/>
    </source>
</evidence>
<dbReference type="RefSeq" id="WP_120119460.1">
    <property type="nucleotide sequence ID" value="NZ_BORI01000023.1"/>
</dbReference>
<accession>A0A429X0M5</accession>
<dbReference type="InterPro" id="IPR039248">
    <property type="entry name" value="Ptase_RsbX"/>
</dbReference>
<dbReference type="Proteomes" id="UP000680670">
    <property type="component" value="Unassembled WGS sequence"/>
</dbReference>
<evidence type="ECO:0000313" key="3">
    <source>
        <dbReference type="EMBL" id="RST57054.1"/>
    </source>
</evidence>
<proteinExistence type="predicted"/>
<dbReference type="Pfam" id="PF07228">
    <property type="entry name" value="SpoIIE"/>
    <property type="match status" value="1"/>
</dbReference>
<comment type="caution">
    <text evidence="3">The sequence shown here is derived from an EMBL/GenBank/DDBJ whole genome shotgun (WGS) entry which is preliminary data.</text>
</comment>